<dbReference type="SUPFAM" id="SSF52540">
    <property type="entry name" value="P-loop containing nucleoside triphosphate hydrolases"/>
    <property type="match status" value="1"/>
</dbReference>
<protein>
    <submittedName>
        <fullName evidence="3">Ankyrin repeat protein</fullName>
    </submittedName>
</protein>
<evidence type="ECO:0000256" key="1">
    <source>
        <dbReference type="ARBA" id="ARBA00022737"/>
    </source>
</evidence>
<proteinExistence type="predicted"/>
<dbReference type="PANTHER" id="PTHR10039">
    <property type="entry name" value="AMELOGENIN"/>
    <property type="match status" value="1"/>
</dbReference>
<evidence type="ECO:0000313" key="3">
    <source>
        <dbReference type="EMBL" id="KAK8094786.1"/>
    </source>
</evidence>
<reference evidence="3 4" key="1">
    <citation type="submission" date="2023-01" db="EMBL/GenBank/DDBJ databases">
        <title>Analysis of 21 Apiospora genomes using comparative genomics revels a genus with tremendous synthesis potential of carbohydrate active enzymes and secondary metabolites.</title>
        <authorList>
            <person name="Sorensen T."/>
        </authorList>
    </citation>
    <scope>NUCLEOTIDE SEQUENCE [LARGE SCALE GENOMIC DNA]</scope>
    <source>
        <strain evidence="3 4">CBS 114990</strain>
    </source>
</reference>
<dbReference type="InterPro" id="IPR056884">
    <property type="entry name" value="NPHP3-like_N"/>
</dbReference>
<dbReference type="EMBL" id="JAQQWN010000002">
    <property type="protein sequence ID" value="KAK8094786.1"/>
    <property type="molecule type" value="Genomic_DNA"/>
</dbReference>
<keyword evidence="4" id="KW-1185">Reference proteome</keyword>
<sequence length="296" mass="33911">MAADKYHIANWLRTSGPNTKPVFHLPRVPYLEPGNVEWIFQDDRFYQWKATNVSQLLWIHGAPGTGKTMLCSRIISHIERHCRLSVDAPKPMRRVDFYFDSSDRQKQSLRALLESVAVNMVYKNDGKPPSRCVISFERLSWRQYIYEPSLKHSTVVSETAASLYKSKDHGRIIPSLEELFEVIAAEVSHTEVTYLIIDALNECPEPERKAFFDQFLQRMLQANIKILITSRKIRDIERAIEAVDSNDIRIHDSIVDAETKDEIAIRISQYNDIASRDPYTMADAVDGIVAGGVKNT</sequence>
<dbReference type="PANTHER" id="PTHR10039:SF16">
    <property type="entry name" value="GPI INOSITOL-DEACYLASE"/>
    <property type="match status" value="1"/>
</dbReference>
<dbReference type="InterPro" id="IPR027417">
    <property type="entry name" value="P-loop_NTPase"/>
</dbReference>
<dbReference type="GeneID" id="92038846"/>
<accession>A0ABR1XDS6</accession>
<evidence type="ECO:0000313" key="4">
    <source>
        <dbReference type="Proteomes" id="UP001433268"/>
    </source>
</evidence>
<dbReference type="Gene3D" id="3.40.50.300">
    <property type="entry name" value="P-loop containing nucleotide triphosphate hydrolases"/>
    <property type="match status" value="1"/>
</dbReference>
<dbReference type="Pfam" id="PF24883">
    <property type="entry name" value="NPHP3_N"/>
    <property type="match status" value="1"/>
</dbReference>
<name>A0ABR1XDS6_9PEZI</name>
<feature type="domain" description="Nephrocystin 3-like N-terminal" evidence="2">
    <location>
        <begin position="36"/>
        <end position="231"/>
    </location>
</feature>
<gene>
    <name evidence="3" type="ORF">PG997_001471</name>
</gene>
<organism evidence="3 4">
    <name type="scientific">Apiospora hydei</name>
    <dbReference type="NCBI Taxonomy" id="1337664"/>
    <lineage>
        <taxon>Eukaryota</taxon>
        <taxon>Fungi</taxon>
        <taxon>Dikarya</taxon>
        <taxon>Ascomycota</taxon>
        <taxon>Pezizomycotina</taxon>
        <taxon>Sordariomycetes</taxon>
        <taxon>Xylariomycetidae</taxon>
        <taxon>Amphisphaeriales</taxon>
        <taxon>Apiosporaceae</taxon>
        <taxon>Apiospora</taxon>
    </lineage>
</organism>
<dbReference type="Proteomes" id="UP001433268">
    <property type="component" value="Unassembled WGS sequence"/>
</dbReference>
<keyword evidence="1" id="KW-0677">Repeat</keyword>
<comment type="caution">
    <text evidence="3">The sequence shown here is derived from an EMBL/GenBank/DDBJ whole genome shotgun (WGS) entry which is preliminary data.</text>
</comment>
<evidence type="ECO:0000259" key="2">
    <source>
        <dbReference type="Pfam" id="PF24883"/>
    </source>
</evidence>
<dbReference type="RefSeq" id="XP_066675559.1">
    <property type="nucleotide sequence ID" value="XM_066805786.1"/>
</dbReference>